<keyword evidence="1" id="KW-0805">Transcription regulation</keyword>
<evidence type="ECO:0000256" key="1">
    <source>
        <dbReference type="ARBA" id="ARBA00023015"/>
    </source>
</evidence>
<organism evidence="5 6">
    <name type="scientific">Mumia zhuanghuii</name>
    <dbReference type="NCBI Taxonomy" id="2585211"/>
    <lineage>
        <taxon>Bacteria</taxon>
        <taxon>Bacillati</taxon>
        <taxon>Actinomycetota</taxon>
        <taxon>Actinomycetes</taxon>
        <taxon>Propionibacteriales</taxon>
        <taxon>Nocardioidaceae</taxon>
        <taxon>Mumia</taxon>
    </lineage>
</organism>
<dbReference type="InterPro" id="IPR036388">
    <property type="entry name" value="WH-like_DNA-bd_sf"/>
</dbReference>
<dbReference type="InterPro" id="IPR002577">
    <property type="entry name" value="HTH_HxlR"/>
</dbReference>
<keyword evidence="2" id="KW-0238">DNA-binding</keyword>
<dbReference type="SUPFAM" id="SSF46785">
    <property type="entry name" value="Winged helix' DNA-binding domain"/>
    <property type="match status" value="1"/>
</dbReference>
<accession>A0A5Q6S5D0</accession>
<proteinExistence type="predicted"/>
<dbReference type="InterPro" id="IPR036390">
    <property type="entry name" value="WH_DNA-bd_sf"/>
</dbReference>
<dbReference type="Pfam" id="PF01638">
    <property type="entry name" value="HxlR"/>
    <property type="match status" value="1"/>
</dbReference>
<dbReference type="EMBL" id="VDFQ02000001">
    <property type="protein sequence ID" value="KAA1425409.1"/>
    <property type="molecule type" value="Genomic_DNA"/>
</dbReference>
<feature type="domain" description="HTH hxlR-type" evidence="4">
    <location>
        <begin position="2"/>
        <end position="93"/>
    </location>
</feature>
<comment type="caution">
    <text evidence="5">The sequence shown here is derived from an EMBL/GenBank/DDBJ whole genome shotgun (WGS) entry which is preliminary data.</text>
</comment>
<dbReference type="Proteomes" id="UP000307768">
    <property type="component" value="Unassembled WGS sequence"/>
</dbReference>
<name>A0A5Q6S5D0_9ACTN</name>
<reference evidence="5 6" key="1">
    <citation type="submission" date="2019-09" db="EMBL/GenBank/DDBJ databases">
        <title>Mumia zhuanghuii sp. nov. isolated from the intestinal contents of plateau pika (Ochotona curzoniae) in the Qinghai-Tibet plateau of China.</title>
        <authorList>
            <person name="Tian Z."/>
        </authorList>
    </citation>
    <scope>NUCLEOTIDE SEQUENCE [LARGE SCALE GENOMIC DNA]</scope>
    <source>
        <strain evidence="6">350</strain>
    </source>
</reference>
<dbReference type="InterPro" id="IPR011991">
    <property type="entry name" value="ArsR-like_HTH"/>
</dbReference>
<dbReference type="PANTHER" id="PTHR33204">
    <property type="entry name" value="TRANSCRIPTIONAL REGULATOR, MARR FAMILY"/>
    <property type="match status" value="1"/>
</dbReference>
<sequence>MSDLAAALEIVGARWALLIVERLLDGPQRYGDLQRELGVPTNILATRLRELEAAGVLTRIPLRHNTRAYSLTERGLDLREAIRTLGDWGRGQR</sequence>
<dbReference type="OrthoDB" id="9792527at2"/>
<keyword evidence="3" id="KW-0804">Transcription</keyword>
<evidence type="ECO:0000313" key="6">
    <source>
        <dbReference type="Proteomes" id="UP000307768"/>
    </source>
</evidence>
<dbReference type="AlphaFoldDB" id="A0A5Q6S5D0"/>
<protein>
    <submittedName>
        <fullName evidence="5">Helix-turn-helix transcriptional regulator</fullName>
    </submittedName>
</protein>
<evidence type="ECO:0000256" key="2">
    <source>
        <dbReference type="ARBA" id="ARBA00023125"/>
    </source>
</evidence>
<dbReference type="RefSeq" id="WP_149768584.1">
    <property type="nucleotide sequence ID" value="NZ_VDFQ02000001.1"/>
</dbReference>
<dbReference type="PANTHER" id="PTHR33204:SF18">
    <property type="entry name" value="TRANSCRIPTIONAL REGULATORY PROTEIN"/>
    <property type="match status" value="1"/>
</dbReference>
<dbReference type="PROSITE" id="PS51118">
    <property type="entry name" value="HTH_HXLR"/>
    <property type="match status" value="1"/>
</dbReference>
<evidence type="ECO:0000259" key="4">
    <source>
        <dbReference type="PROSITE" id="PS51118"/>
    </source>
</evidence>
<gene>
    <name evidence="5" type="ORF">FE697_006040</name>
</gene>
<dbReference type="CDD" id="cd00090">
    <property type="entry name" value="HTH_ARSR"/>
    <property type="match status" value="1"/>
</dbReference>
<dbReference type="Gene3D" id="1.10.10.10">
    <property type="entry name" value="Winged helix-like DNA-binding domain superfamily/Winged helix DNA-binding domain"/>
    <property type="match status" value="1"/>
</dbReference>
<evidence type="ECO:0000256" key="3">
    <source>
        <dbReference type="ARBA" id="ARBA00023163"/>
    </source>
</evidence>
<evidence type="ECO:0000313" key="5">
    <source>
        <dbReference type="EMBL" id="KAA1425409.1"/>
    </source>
</evidence>
<dbReference type="GO" id="GO:0003677">
    <property type="term" value="F:DNA binding"/>
    <property type="evidence" value="ECO:0007669"/>
    <property type="project" value="UniProtKB-KW"/>
</dbReference>